<dbReference type="EMBL" id="OR885926">
    <property type="protein sequence ID" value="WVX90644.1"/>
    <property type="molecule type" value="Genomic_DNA"/>
</dbReference>
<accession>A0AAU6MX72</accession>
<reference evidence="1" key="1">
    <citation type="submission" date="2023-11" db="EMBL/GenBank/DDBJ databases">
        <title>Characterization of a newly isolated phage infecting non-aureus staphylococci isolated from bovine mastitis.</title>
        <authorList>
            <person name="Wanecka A."/>
            <person name="Marynowska M."/>
            <person name="Wesolowski W."/>
            <person name="Bloch S."/>
            <person name="Nejman-Falenczyk B."/>
            <person name="Neumann J."/>
            <person name="Krol J."/>
            <person name="Florek M."/>
            <person name="Ulanicki K."/>
            <person name="Napierala A."/>
            <person name="Twardon J."/>
            <person name="Wolska B."/>
            <person name="Porebska J."/>
            <person name="Ziubrzycka A."/>
            <person name="Czeretowicz I."/>
            <person name="Benisz M."/>
        </authorList>
    </citation>
    <scope>NUCLEOTIDE SEQUENCE</scope>
</reference>
<organism evidence="1">
    <name type="scientific">Staphylococcus phage 184DA</name>
    <dbReference type="NCBI Taxonomy" id="3110532"/>
    <lineage>
        <taxon>Viruses</taxon>
        <taxon>Duplodnaviria</taxon>
        <taxon>Heunggongvirae</taxon>
        <taxon>Uroviricota</taxon>
        <taxon>Caudoviricetes</taxon>
    </lineage>
</organism>
<sequence length="224" mass="25246">MGINLKEWENIINKQEEIGGCPKVAKASFSKDTDCHSFTDPETEEEGITFYVENEKLEAVSSLFVMGYGKLVIVTGTKIISYNIPEALEATEEAIVHFLDHSYLKATEAYYEWLQEQLIGTQEVNKLPGIMGELSNGLKIGSFTISDKDAILSMNHDNQVNIYLPIGYVINITYTVSEGQHLIDTKLKDSDQTVVNRIMKTDITEEGREKLRYTLDKIVEPISL</sequence>
<protein>
    <submittedName>
        <fullName evidence="1">Uncharacterized protein</fullName>
    </submittedName>
</protein>
<gene>
    <name evidence="1" type="ORF">184DA_38</name>
</gene>
<name>A0AAU6MX72_9CAUD</name>
<evidence type="ECO:0000313" key="1">
    <source>
        <dbReference type="EMBL" id="WVX90644.1"/>
    </source>
</evidence>
<proteinExistence type="predicted"/>